<dbReference type="EMBL" id="JACHIO010000017">
    <property type="protein sequence ID" value="MBB5065544.1"/>
    <property type="molecule type" value="Genomic_DNA"/>
</dbReference>
<keyword evidence="1" id="KW-0479">Metal-binding</keyword>
<dbReference type="CDD" id="cd07385">
    <property type="entry name" value="MPP_YkuE_C"/>
    <property type="match status" value="1"/>
</dbReference>
<comment type="caution">
    <text evidence="4">The sequence shown here is derived from an EMBL/GenBank/DDBJ whole genome shotgun (WGS) entry which is preliminary data.</text>
</comment>
<reference evidence="4 5" key="1">
    <citation type="submission" date="2020-08" db="EMBL/GenBank/DDBJ databases">
        <title>Genomic Encyclopedia of Type Strains, Phase IV (KMG-V): Genome sequencing to study the core and pangenomes of soil and plant-associated prokaryotes.</title>
        <authorList>
            <person name="Whitman W."/>
        </authorList>
    </citation>
    <scope>NUCLEOTIDE SEQUENCE [LARGE SCALE GENOMIC DNA]</scope>
    <source>
        <strain evidence="4 5">X5P3</strain>
    </source>
</reference>
<dbReference type="PANTHER" id="PTHR31302:SF31">
    <property type="entry name" value="PHOSPHODIESTERASE YAEI"/>
    <property type="match status" value="1"/>
</dbReference>
<dbReference type="GO" id="GO:0009245">
    <property type="term" value="P:lipid A biosynthetic process"/>
    <property type="evidence" value="ECO:0007669"/>
    <property type="project" value="TreeGrafter"/>
</dbReference>
<accession>A0A7W7ZSV3</accession>
<keyword evidence="2" id="KW-0378">Hydrolase</keyword>
<evidence type="ECO:0000256" key="1">
    <source>
        <dbReference type="ARBA" id="ARBA00022723"/>
    </source>
</evidence>
<dbReference type="RefSeq" id="WP_184258315.1">
    <property type="nucleotide sequence ID" value="NZ_JACHIO010000017.1"/>
</dbReference>
<dbReference type="GO" id="GO:0046872">
    <property type="term" value="F:metal ion binding"/>
    <property type="evidence" value="ECO:0007669"/>
    <property type="project" value="UniProtKB-KW"/>
</dbReference>
<dbReference type="SUPFAM" id="SSF56300">
    <property type="entry name" value="Metallo-dependent phosphatases"/>
    <property type="match status" value="1"/>
</dbReference>
<feature type="domain" description="Calcineurin-like phosphoesterase" evidence="3">
    <location>
        <begin position="63"/>
        <end position="234"/>
    </location>
</feature>
<evidence type="ECO:0000313" key="5">
    <source>
        <dbReference type="Proteomes" id="UP000584867"/>
    </source>
</evidence>
<dbReference type="GO" id="GO:0016020">
    <property type="term" value="C:membrane"/>
    <property type="evidence" value="ECO:0007669"/>
    <property type="project" value="GOC"/>
</dbReference>
<evidence type="ECO:0000259" key="3">
    <source>
        <dbReference type="Pfam" id="PF00149"/>
    </source>
</evidence>
<evidence type="ECO:0000256" key="2">
    <source>
        <dbReference type="ARBA" id="ARBA00022801"/>
    </source>
</evidence>
<dbReference type="InterPro" id="IPR004843">
    <property type="entry name" value="Calcineurin-like_PHP"/>
</dbReference>
<dbReference type="InterPro" id="IPR029052">
    <property type="entry name" value="Metallo-depent_PP-like"/>
</dbReference>
<dbReference type="AlphaFoldDB" id="A0A7W7ZSV3"/>
<dbReference type="InterPro" id="IPR051158">
    <property type="entry name" value="Metallophosphoesterase_sf"/>
</dbReference>
<proteinExistence type="predicted"/>
<sequence length="295" mass="32655">MVHRPARIRRAEAQRITRRNFLIGSAAAGLGVATYAGTHGRHQIEFVQRNIPITKLPDAFQGFRIVQISDIHLEEYTEAYFLEEFVRRTNLLKPDLVLLTGDFVSKGPLDVSVAYNAAGMCAEILTGLTCPQRYAILGNHDVSVSSERVIQALEAHGTPVLVDSYIPIERGKDHFWLSGACDPGTSHCYLEMAIPPMADAPVIFMAHEPDFVETVVQHPRFPSIDLMLSGHTHGGQVRLPILGPLILPPMGKKYVEGLFHFGHMQLYVNRGVGTVGLPFRLNCPSELTELTLVRA</sequence>
<gene>
    <name evidence="4" type="ORF">HDF15_003912</name>
</gene>
<dbReference type="PANTHER" id="PTHR31302">
    <property type="entry name" value="TRANSMEMBRANE PROTEIN WITH METALLOPHOSPHOESTERASE DOMAIN-RELATED"/>
    <property type="match status" value="1"/>
</dbReference>
<organism evidence="4 5">
    <name type="scientific">Granulicella mallensis</name>
    <dbReference type="NCBI Taxonomy" id="940614"/>
    <lineage>
        <taxon>Bacteria</taxon>
        <taxon>Pseudomonadati</taxon>
        <taxon>Acidobacteriota</taxon>
        <taxon>Terriglobia</taxon>
        <taxon>Terriglobales</taxon>
        <taxon>Acidobacteriaceae</taxon>
        <taxon>Granulicella</taxon>
    </lineage>
</organism>
<dbReference type="Proteomes" id="UP000584867">
    <property type="component" value="Unassembled WGS sequence"/>
</dbReference>
<dbReference type="Gene3D" id="3.60.21.10">
    <property type="match status" value="1"/>
</dbReference>
<dbReference type="GO" id="GO:0008758">
    <property type="term" value="F:UDP-2,3-diacylglucosamine hydrolase activity"/>
    <property type="evidence" value="ECO:0007669"/>
    <property type="project" value="TreeGrafter"/>
</dbReference>
<name>A0A7W7ZSV3_9BACT</name>
<protein>
    <recommendedName>
        <fullName evidence="3">Calcineurin-like phosphoesterase domain-containing protein</fullName>
    </recommendedName>
</protein>
<dbReference type="Pfam" id="PF00149">
    <property type="entry name" value="Metallophos"/>
    <property type="match status" value="1"/>
</dbReference>
<evidence type="ECO:0000313" key="4">
    <source>
        <dbReference type="EMBL" id="MBB5065544.1"/>
    </source>
</evidence>